<feature type="region of interest" description="Disordered" evidence="1">
    <location>
        <begin position="1"/>
        <end position="23"/>
    </location>
</feature>
<feature type="compositionally biased region" description="Polar residues" evidence="1">
    <location>
        <begin position="1"/>
        <end position="21"/>
    </location>
</feature>
<name>A0A382MUW2_9ZZZZ</name>
<dbReference type="EMBL" id="UINC01095315">
    <property type="protein sequence ID" value="SVC51302.1"/>
    <property type="molecule type" value="Genomic_DNA"/>
</dbReference>
<sequence length="77" mass="8391">VFLLSSCSLNDDSPNIGSSTAEPPDVFDRSQQVAWISVLQDGSVKCLYVTVDEDGNWVDKDGTVIVIESITDVRTRS</sequence>
<proteinExistence type="predicted"/>
<organism evidence="2">
    <name type="scientific">marine metagenome</name>
    <dbReference type="NCBI Taxonomy" id="408172"/>
    <lineage>
        <taxon>unclassified sequences</taxon>
        <taxon>metagenomes</taxon>
        <taxon>ecological metagenomes</taxon>
    </lineage>
</organism>
<evidence type="ECO:0000313" key="2">
    <source>
        <dbReference type="EMBL" id="SVC51302.1"/>
    </source>
</evidence>
<feature type="non-terminal residue" evidence="2">
    <location>
        <position position="1"/>
    </location>
</feature>
<protein>
    <submittedName>
        <fullName evidence="2">Uncharacterized protein</fullName>
    </submittedName>
</protein>
<reference evidence="2" key="1">
    <citation type="submission" date="2018-05" db="EMBL/GenBank/DDBJ databases">
        <authorList>
            <person name="Lanie J.A."/>
            <person name="Ng W.-L."/>
            <person name="Kazmierczak K.M."/>
            <person name="Andrzejewski T.M."/>
            <person name="Davidsen T.M."/>
            <person name="Wayne K.J."/>
            <person name="Tettelin H."/>
            <person name="Glass J.I."/>
            <person name="Rusch D."/>
            <person name="Podicherti R."/>
            <person name="Tsui H.-C.T."/>
            <person name="Winkler M.E."/>
        </authorList>
    </citation>
    <scope>NUCLEOTIDE SEQUENCE</scope>
</reference>
<evidence type="ECO:0000256" key="1">
    <source>
        <dbReference type="SAM" id="MobiDB-lite"/>
    </source>
</evidence>
<dbReference type="AlphaFoldDB" id="A0A382MUW2"/>
<gene>
    <name evidence="2" type="ORF">METZ01_LOCUS304156</name>
</gene>
<accession>A0A382MUW2</accession>